<reference evidence="2" key="1">
    <citation type="submission" date="2025-08" db="UniProtKB">
        <authorList>
            <consortium name="RefSeq"/>
        </authorList>
    </citation>
    <scope>IDENTIFICATION</scope>
    <source>
        <tissue evidence="2">Whole larvae</tissue>
    </source>
</reference>
<gene>
    <name evidence="2" type="primary">LOC128200526</name>
</gene>
<keyword evidence="1" id="KW-1185">Reference proteome</keyword>
<feature type="non-terminal residue" evidence="2">
    <location>
        <position position="1"/>
    </location>
</feature>
<protein>
    <submittedName>
        <fullName evidence="2">Uncharacterized protein LOC128200526</fullName>
    </submittedName>
</protein>
<organism evidence="1 2">
    <name type="scientific">Galleria mellonella</name>
    <name type="common">Greater wax moth</name>
    <dbReference type="NCBI Taxonomy" id="7137"/>
    <lineage>
        <taxon>Eukaryota</taxon>
        <taxon>Metazoa</taxon>
        <taxon>Ecdysozoa</taxon>
        <taxon>Arthropoda</taxon>
        <taxon>Hexapoda</taxon>
        <taxon>Insecta</taxon>
        <taxon>Pterygota</taxon>
        <taxon>Neoptera</taxon>
        <taxon>Endopterygota</taxon>
        <taxon>Lepidoptera</taxon>
        <taxon>Glossata</taxon>
        <taxon>Ditrysia</taxon>
        <taxon>Pyraloidea</taxon>
        <taxon>Pyralidae</taxon>
        <taxon>Galleriinae</taxon>
        <taxon>Galleria</taxon>
    </lineage>
</organism>
<dbReference type="Proteomes" id="UP001652740">
    <property type="component" value="Unplaced"/>
</dbReference>
<name>A0ABM3MG07_GALME</name>
<accession>A0ABM3MG07</accession>
<evidence type="ECO:0000313" key="2">
    <source>
        <dbReference type="RefSeq" id="XP_052750179.1"/>
    </source>
</evidence>
<dbReference type="RefSeq" id="XP_052750179.1">
    <property type="nucleotide sequence ID" value="XM_052894219.1"/>
</dbReference>
<sequence>FLFVSFVCVVKSQDEEVKELAEARGKGKYALFIHFFYVVAIKLFILKVVYGIIFYALLTKGWHFFIWFIHYLKEKKHPHYIEHDHEPYDNYHSSYDHDYQPYHGYSKLSYGEVDHGFYKKRIYDSDGSYAVKS</sequence>
<proteinExistence type="predicted"/>
<evidence type="ECO:0000313" key="1">
    <source>
        <dbReference type="Proteomes" id="UP001652740"/>
    </source>
</evidence>
<dbReference type="GeneID" id="128200526"/>